<feature type="transmembrane region" description="Helical" evidence="1">
    <location>
        <begin position="285"/>
        <end position="306"/>
    </location>
</feature>
<proteinExistence type="predicted"/>
<feature type="transmembrane region" description="Helical" evidence="1">
    <location>
        <begin position="140"/>
        <end position="160"/>
    </location>
</feature>
<name>A0A133XG12_9RHOO</name>
<dbReference type="Proteomes" id="UP000070186">
    <property type="component" value="Unassembled WGS sequence"/>
</dbReference>
<feature type="transmembrane region" description="Helical" evidence="1">
    <location>
        <begin position="12"/>
        <end position="30"/>
    </location>
</feature>
<keyword evidence="1" id="KW-0812">Transmembrane</keyword>
<feature type="transmembrane region" description="Helical" evidence="1">
    <location>
        <begin position="223"/>
        <end position="242"/>
    </location>
</feature>
<dbReference type="STRING" id="281362.AT959_18180"/>
<protein>
    <submittedName>
        <fullName evidence="2">Uncharacterized protein</fullName>
    </submittedName>
</protein>
<feature type="transmembrane region" description="Helical" evidence="1">
    <location>
        <begin position="326"/>
        <end position="347"/>
    </location>
</feature>
<dbReference type="RefSeq" id="WP_066886274.1">
    <property type="nucleotide sequence ID" value="NZ_LODL01000035.1"/>
</dbReference>
<organism evidence="2 3">
    <name type="scientific">Dechloromonas denitrificans</name>
    <dbReference type="NCBI Taxonomy" id="281362"/>
    <lineage>
        <taxon>Bacteria</taxon>
        <taxon>Pseudomonadati</taxon>
        <taxon>Pseudomonadota</taxon>
        <taxon>Betaproteobacteria</taxon>
        <taxon>Rhodocyclales</taxon>
        <taxon>Azonexaceae</taxon>
        <taxon>Dechloromonas</taxon>
    </lineage>
</organism>
<reference evidence="2 3" key="1">
    <citation type="submission" date="2015-12" db="EMBL/GenBank/DDBJ databases">
        <title>Nitrous oxide reduction kinetics distinguish bacteria harboring typical versus atypical NosZ.</title>
        <authorList>
            <person name="Yoon S."/>
            <person name="Nissen S."/>
            <person name="Park D."/>
            <person name="Sanford R.A."/>
            <person name="Loeffler F.E."/>
        </authorList>
    </citation>
    <scope>NUCLEOTIDE SEQUENCE [LARGE SCALE GENOMIC DNA]</scope>
    <source>
        <strain evidence="2 3">ATCC BAA-841</strain>
    </source>
</reference>
<evidence type="ECO:0000313" key="2">
    <source>
        <dbReference type="EMBL" id="KXB29846.1"/>
    </source>
</evidence>
<keyword evidence="1" id="KW-0472">Membrane</keyword>
<keyword evidence="1" id="KW-1133">Transmembrane helix</keyword>
<evidence type="ECO:0000256" key="1">
    <source>
        <dbReference type="SAM" id="Phobius"/>
    </source>
</evidence>
<feature type="transmembrane region" description="Helical" evidence="1">
    <location>
        <begin position="77"/>
        <end position="96"/>
    </location>
</feature>
<accession>A0A133XG12</accession>
<evidence type="ECO:0000313" key="3">
    <source>
        <dbReference type="Proteomes" id="UP000070186"/>
    </source>
</evidence>
<sequence length="371" mass="39767">MSNNDAVSLRTGGLAAGVVIVGALALSAALAPDFLIGWATLGLVAMVPTQIVISLVWQSAYPKFIANLPQPWRGLGFMLLNGLLGGAIGYVAWAVVGGGSAPPTPFVNMYLIFAVPVMLFLVIPLQAWPCSRFCRSPGSLGAALIVSAYGLAYLLFRLLFNFDFMADAPFYAVDLDPQGLFMAWQPLVLSIAAVVPMLALVLFDFWPISVLAGRYPALARQPLSGLLASVLVAGVTLALWGYCVELLAMDIVLFMVRVCVTLNFGFFIILVMFEGMPSLRLPQPWRGLLLCLLGGGLAMLMLFIYQLVAVGRFALPSGGPGYPLELWLASAMLAVSFPAMVAFAGYFQFWPMARRAAPAAKDDTGNDKRVS</sequence>
<feature type="transmembrane region" description="Helical" evidence="1">
    <location>
        <begin position="180"/>
        <end position="203"/>
    </location>
</feature>
<feature type="transmembrane region" description="Helical" evidence="1">
    <location>
        <begin position="108"/>
        <end position="128"/>
    </location>
</feature>
<comment type="caution">
    <text evidence="2">The sequence shown here is derived from an EMBL/GenBank/DDBJ whole genome shotgun (WGS) entry which is preliminary data.</text>
</comment>
<dbReference type="AlphaFoldDB" id="A0A133XG12"/>
<dbReference type="EMBL" id="LODL01000035">
    <property type="protein sequence ID" value="KXB29846.1"/>
    <property type="molecule type" value="Genomic_DNA"/>
</dbReference>
<feature type="transmembrane region" description="Helical" evidence="1">
    <location>
        <begin position="36"/>
        <end position="57"/>
    </location>
</feature>
<gene>
    <name evidence="2" type="ORF">AT959_18180</name>
</gene>
<keyword evidence="3" id="KW-1185">Reference proteome</keyword>
<feature type="transmembrane region" description="Helical" evidence="1">
    <location>
        <begin position="254"/>
        <end position="273"/>
    </location>
</feature>